<dbReference type="VEuPathDB" id="ToxoDB:BESB_076780"/>
<gene>
    <name evidence="7" type="ORF">BESB_076780</name>
</gene>
<protein>
    <recommendedName>
        <fullName evidence="9">Tetratricopeptide repeat-containing protein</fullName>
    </recommendedName>
</protein>
<evidence type="ECO:0000256" key="5">
    <source>
        <dbReference type="ARBA" id="ARBA00023273"/>
    </source>
</evidence>
<dbReference type="EMBL" id="NWUJ01000008">
    <property type="protein sequence ID" value="PFH33461.1"/>
    <property type="molecule type" value="Genomic_DNA"/>
</dbReference>
<keyword evidence="3" id="KW-0677">Repeat</keyword>
<evidence type="ECO:0000313" key="7">
    <source>
        <dbReference type="EMBL" id="PFH33461.1"/>
    </source>
</evidence>
<dbReference type="GO" id="GO:0030992">
    <property type="term" value="C:intraciliary transport particle B"/>
    <property type="evidence" value="ECO:0007669"/>
    <property type="project" value="TreeGrafter"/>
</dbReference>
<name>A0A2A9MAX8_BESBE</name>
<sequence length="658" mass="73957">MIRPGTAVRWQRETARPQAFSVSSEAPSSSELISRKLPPLEEFLRKRDYVGAITLLEYEREQGTKRRERRFWLAYCYFHAGLYSAALKCCDQLLKRGKKSCLDSQEEGHGSVGERAGVSDLASLQPSGDVDEGKGVGSAGSTPAANGSSARKEWSVPSSGVHTQFLDREEDGEDDGDDEGNSSELTPDKESELHLYKAICLYGMYMFPQAKQEALQAANTKTRNRLLLCIAYHESDPDLDRKLEALDTSDFRDQMTAAAVEYMRGRPDVACDIYRKLLSAYPEYHALKIYYAMAAFKGEMFEIARGLVKEYEGCHARSLVASNLLACCLYEEDAASSAMEIYHLLGHEADREESFFIQHNDLLRHNACVFQKGEKGLQVWRALIGIIPEARLNLTLLHMRTGDYESAFSLMHDFDPRTANEYTIRALAFMLLGQARDSAQHICEAQNMFLTVGTADGEIESIPGMQSMFYYYFLRKDYDAALAYASRLEPYFGSEPSYRWNKALALSQEGRYEEVKAAISAIDDEEYLRDPLFLRWLCRVYVATGDCDEAICLCLQQNERSQAHALLKEVADDCYAIGDFYFALKAFCLLDKADANPLLWPALRGAAAGFLLKLRVGREDISRIKEATSFLRDCSATKMVNIAAALRQLGRAHGLLID</sequence>
<dbReference type="InterPro" id="IPR011990">
    <property type="entry name" value="TPR-like_helical_dom_sf"/>
</dbReference>
<evidence type="ECO:0000256" key="2">
    <source>
        <dbReference type="ARBA" id="ARBA00007834"/>
    </source>
</evidence>
<dbReference type="GO" id="GO:0097546">
    <property type="term" value="C:ciliary base"/>
    <property type="evidence" value="ECO:0007669"/>
    <property type="project" value="TreeGrafter"/>
</dbReference>
<evidence type="ECO:0000256" key="3">
    <source>
        <dbReference type="ARBA" id="ARBA00022737"/>
    </source>
</evidence>
<dbReference type="GO" id="GO:0035735">
    <property type="term" value="P:intraciliary transport involved in cilium assembly"/>
    <property type="evidence" value="ECO:0007669"/>
    <property type="project" value="TreeGrafter"/>
</dbReference>
<comment type="caution">
    <text evidence="7">The sequence shown here is derived from an EMBL/GenBank/DDBJ whole genome shotgun (WGS) entry which is preliminary data.</text>
</comment>
<dbReference type="InterPro" id="IPR030511">
    <property type="entry name" value="TTC26"/>
</dbReference>
<dbReference type="KEGG" id="bbes:BESB_076780"/>
<dbReference type="GO" id="GO:0120170">
    <property type="term" value="F:intraciliary transport particle B binding"/>
    <property type="evidence" value="ECO:0007669"/>
    <property type="project" value="TreeGrafter"/>
</dbReference>
<keyword evidence="4" id="KW-0802">TPR repeat</keyword>
<proteinExistence type="inferred from homology"/>
<dbReference type="RefSeq" id="XP_029217470.1">
    <property type="nucleotide sequence ID" value="XM_029366039.1"/>
</dbReference>
<keyword evidence="8" id="KW-1185">Reference proteome</keyword>
<feature type="region of interest" description="Disordered" evidence="6">
    <location>
        <begin position="103"/>
        <end position="189"/>
    </location>
</feature>
<evidence type="ECO:0000256" key="4">
    <source>
        <dbReference type="ARBA" id="ARBA00022803"/>
    </source>
</evidence>
<dbReference type="SUPFAM" id="SSF48452">
    <property type="entry name" value="TPR-like"/>
    <property type="match status" value="3"/>
</dbReference>
<comment type="subcellular location">
    <subcellularLocation>
        <location evidence="1">Cell projection</location>
        <location evidence="1">Cilium</location>
    </subcellularLocation>
</comment>
<dbReference type="Gene3D" id="1.25.40.10">
    <property type="entry name" value="Tetratricopeptide repeat domain"/>
    <property type="match status" value="2"/>
</dbReference>
<organism evidence="7 8">
    <name type="scientific">Besnoitia besnoiti</name>
    <name type="common">Apicomplexan protozoan</name>
    <dbReference type="NCBI Taxonomy" id="94643"/>
    <lineage>
        <taxon>Eukaryota</taxon>
        <taxon>Sar</taxon>
        <taxon>Alveolata</taxon>
        <taxon>Apicomplexa</taxon>
        <taxon>Conoidasida</taxon>
        <taxon>Coccidia</taxon>
        <taxon>Eucoccidiorida</taxon>
        <taxon>Eimeriorina</taxon>
        <taxon>Sarcocystidae</taxon>
        <taxon>Besnoitia</taxon>
    </lineage>
</organism>
<reference evidence="7 8" key="1">
    <citation type="submission" date="2017-09" db="EMBL/GenBank/DDBJ databases">
        <title>Genome sequencing of Besnoitia besnoiti strain Bb-Ger1.</title>
        <authorList>
            <person name="Schares G."/>
            <person name="Venepally P."/>
            <person name="Lorenzi H.A."/>
        </authorList>
    </citation>
    <scope>NUCLEOTIDE SEQUENCE [LARGE SCALE GENOMIC DNA]</scope>
    <source>
        <strain evidence="7 8">Bb-Ger1</strain>
    </source>
</reference>
<dbReference type="OrthoDB" id="95390at2759"/>
<dbReference type="STRING" id="94643.A0A2A9MAX8"/>
<evidence type="ECO:0000256" key="1">
    <source>
        <dbReference type="ARBA" id="ARBA00004138"/>
    </source>
</evidence>
<dbReference type="GeneID" id="40312604"/>
<evidence type="ECO:0000313" key="8">
    <source>
        <dbReference type="Proteomes" id="UP000224006"/>
    </source>
</evidence>
<dbReference type="PANTHER" id="PTHR14781:SF0">
    <property type="entry name" value="INTRAFLAGELLAR TRANSPORT PROTEIN 56"/>
    <property type="match status" value="1"/>
</dbReference>
<feature type="compositionally biased region" description="Acidic residues" evidence="6">
    <location>
        <begin position="168"/>
        <end position="181"/>
    </location>
</feature>
<comment type="similarity">
    <text evidence="2">Belongs to the IFT56 family.</text>
</comment>
<evidence type="ECO:0008006" key="9">
    <source>
        <dbReference type="Google" id="ProtNLM"/>
    </source>
</evidence>
<dbReference type="PANTHER" id="PTHR14781">
    <property type="entry name" value="INTRAFLAGELLAR TRANSPORT PROTEIN 56"/>
    <property type="match status" value="1"/>
</dbReference>
<feature type="compositionally biased region" description="Polar residues" evidence="6">
    <location>
        <begin position="139"/>
        <end position="149"/>
    </location>
</feature>
<keyword evidence="5" id="KW-0966">Cell projection</keyword>
<accession>A0A2A9MAX8</accession>
<dbReference type="GO" id="GO:0036064">
    <property type="term" value="C:ciliary basal body"/>
    <property type="evidence" value="ECO:0007669"/>
    <property type="project" value="TreeGrafter"/>
</dbReference>
<dbReference type="AlphaFoldDB" id="A0A2A9MAX8"/>
<dbReference type="GO" id="GO:0035720">
    <property type="term" value="P:intraciliary anterograde transport"/>
    <property type="evidence" value="ECO:0007669"/>
    <property type="project" value="TreeGrafter"/>
</dbReference>
<evidence type="ECO:0000256" key="6">
    <source>
        <dbReference type="SAM" id="MobiDB-lite"/>
    </source>
</evidence>
<dbReference type="Proteomes" id="UP000224006">
    <property type="component" value="Chromosome VII"/>
</dbReference>